<organism evidence="1 2">
    <name type="scientific">Naganishia vaughanmartiniae</name>
    <dbReference type="NCBI Taxonomy" id="1424756"/>
    <lineage>
        <taxon>Eukaryota</taxon>
        <taxon>Fungi</taxon>
        <taxon>Dikarya</taxon>
        <taxon>Basidiomycota</taxon>
        <taxon>Agaricomycotina</taxon>
        <taxon>Tremellomycetes</taxon>
        <taxon>Filobasidiales</taxon>
        <taxon>Filobasidiaceae</taxon>
        <taxon>Naganishia</taxon>
    </lineage>
</organism>
<reference evidence="1" key="1">
    <citation type="submission" date="2023-04" db="EMBL/GenBank/DDBJ databases">
        <title>Draft Genome sequencing of Naganishia species isolated from polar environments using Oxford Nanopore Technology.</title>
        <authorList>
            <person name="Leo P."/>
            <person name="Venkateswaran K."/>
        </authorList>
    </citation>
    <scope>NUCLEOTIDE SEQUENCE</scope>
    <source>
        <strain evidence="1">MNA-CCFEE 5425</strain>
    </source>
</reference>
<comment type="caution">
    <text evidence="1">The sequence shown here is derived from an EMBL/GenBank/DDBJ whole genome shotgun (WGS) entry which is preliminary data.</text>
</comment>
<sequence>MGVFSRKKNLPAIETKATADSEKVEGADDVEMAEPQTPGMQSNFNMSTTSFNTYDEKASEYSQRLAISNTDALDIMGDHLYRYGCNWKKWFQPVNEESYYFDSDQVTTGICLRSDTGTQRSYPLNCDGMQEFEWAVSSLNPAVAFKIRSPIVLSIMATTPDDMEFTINADTRIQILDELTHLARARKHQYAAFVRDEGVLCVWSDNVKTIVADVEKLEKALLDFVWGHEQQRTKTLALPSIGHKSESQPTSDEKDGAEAEDPELAELKSHWRSRPVMMYESLLVGFSCILILFLTSLGYSKLNFGIYTIYPLLTRDSFKQEFL</sequence>
<keyword evidence="2" id="KW-1185">Reference proteome</keyword>
<protein>
    <submittedName>
        <fullName evidence="1">Uncharacterized protein</fullName>
    </submittedName>
</protein>
<accession>A0ACC2XBG6</accession>
<name>A0ACC2XBG6_9TREE</name>
<dbReference type="EMBL" id="JASBWU010000006">
    <property type="protein sequence ID" value="KAJ9120661.1"/>
    <property type="molecule type" value="Genomic_DNA"/>
</dbReference>
<evidence type="ECO:0000313" key="2">
    <source>
        <dbReference type="Proteomes" id="UP001243375"/>
    </source>
</evidence>
<dbReference type="Proteomes" id="UP001243375">
    <property type="component" value="Unassembled WGS sequence"/>
</dbReference>
<gene>
    <name evidence="1" type="ORF">QFC22_002591</name>
</gene>
<proteinExistence type="predicted"/>
<evidence type="ECO:0000313" key="1">
    <source>
        <dbReference type="EMBL" id="KAJ9120661.1"/>
    </source>
</evidence>